<gene>
    <name evidence="1" type="ORF">RVF87_10050</name>
</gene>
<name>A0ABZ2U6H4_9ACTN</name>
<dbReference type="RefSeq" id="WP_157085993.1">
    <property type="nucleotide sequence ID" value="NZ_CP136137.1"/>
</dbReference>
<dbReference type="Proteomes" id="UP001479933">
    <property type="component" value="Chromosome"/>
</dbReference>
<evidence type="ECO:0000313" key="2">
    <source>
        <dbReference type="Proteomes" id="UP001479933"/>
    </source>
</evidence>
<keyword evidence="2" id="KW-1185">Reference proteome</keyword>
<sequence length="65" mass="7211">MAEWIVHRAPDVERSVAEAIATVALAVLSACRLMGRFVGAESSRTTDEQLVRQWVEMVAGRIEKL</sequence>
<accession>A0ABZ2U6H4</accession>
<evidence type="ECO:0008006" key="3">
    <source>
        <dbReference type="Google" id="ProtNLM"/>
    </source>
</evidence>
<evidence type="ECO:0000313" key="1">
    <source>
        <dbReference type="EMBL" id="WYY09373.1"/>
    </source>
</evidence>
<proteinExistence type="predicted"/>
<protein>
    <recommendedName>
        <fullName evidence="3">MftR C-terminal domain-containing protein</fullName>
    </recommendedName>
</protein>
<dbReference type="EMBL" id="CP136137">
    <property type="protein sequence ID" value="WYY09373.1"/>
    <property type="molecule type" value="Genomic_DNA"/>
</dbReference>
<organism evidence="1 2">
    <name type="scientific">Gordonia hydrophobica</name>
    <dbReference type="NCBI Taxonomy" id="40516"/>
    <lineage>
        <taxon>Bacteria</taxon>
        <taxon>Bacillati</taxon>
        <taxon>Actinomycetota</taxon>
        <taxon>Actinomycetes</taxon>
        <taxon>Mycobacteriales</taxon>
        <taxon>Gordoniaceae</taxon>
        <taxon>Gordonia</taxon>
    </lineage>
</organism>
<reference evidence="1 2" key="1">
    <citation type="journal article" date="2023" name="Virus Evol.">
        <title>Computational host range prediction-The good, the bad, and the ugly.</title>
        <authorList>
            <person name="Howell A.A."/>
            <person name="Versoza C.J."/>
            <person name="Pfeifer S.P."/>
        </authorList>
    </citation>
    <scope>NUCLEOTIDE SEQUENCE [LARGE SCALE GENOMIC DNA]</scope>
    <source>
        <strain evidence="1 2">1610/1b</strain>
    </source>
</reference>